<evidence type="ECO:0000313" key="2">
    <source>
        <dbReference type="Proteomes" id="UP000220102"/>
    </source>
</evidence>
<dbReference type="EMBL" id="PDEQ01000006">
    <property type="protein sequence ID" value="PEN12905.1"/>
    <property type="molecule type" value="Genomic_DNA"/>
</dbReference>
<comment type="caution">
    <text evidence="1">The sequence shown here is derived from an EMBL/GenBank/DDBJ whole genome shotgun (WGS) entry which is preliminary data.</text>
</comment>
<dbReference type="GO" id="GO:0006598">
    <property type="term" value="P:polyamine catabolic process"/>
    <property type="evidence" value="ECO:0007669"/>
    <property type="project" value="TreeGrafter"/>
</dbReference>
<keyword evidence="2" id="KW-1185">Reference proteome</keyword>
<dbReference type="GO" id="GO:0033969">
    <property type="term" value="F:gamma-glutamyl-gamma-aminobutyrate hydrolase activity"/>
    <property type="evidence" value="ECO:0007669"/>
    <property type="project" value="TreeGrafter"/>
</dbReference>
<dbReference type="SUPFAM" id="SSF52317">
    <property type="entry name" value="Class I glutamine amidotransferase-like"/>
    <property type="match status" value="1"/>
</dbReference>
<dbReference type="PANTHER" id="PTHR43235:SF1">
    <property type="entry name" value="GLUTAMINE AMIDOTRANSFERASE PB2B2.05-RELATED"/>
    <property type="match status" value="1"/>
</dbReference>
<evidence type="ECO:0000313" key="1">
    <source>
        <dbReference type="EMBL" id="PEN12905.1"/>
    </source>
</evidence>
<proteinExistence type="predicted"/>
<organism evidence="1 2">
    <name type="scientific">Longibacter salinarum</name>
    <dbReference type="NCBI Taxonomy" id="1850348"/>
    <lineage>
        <taxon>Bacteria</taxon>
        <taxon>Pseudomonadati</taxon>
        <taxon>Rhodothermota</taxon>
        <taxon>Rhodothermia</taxon>
        <taxon>Rhodothermales</taxon>
        <taxon>Salisaetaceae</taxon>
        <taxon>Longibacter</taxon>
    </lineage>
</organism>
<reference evidence="1 2" key="1">
    <citation type="submission" date="2017-10" db="EMBL/GenBank/DDBJ databases">
        <title>Draft genome of Longibacter Salinarum.</title>
        <authorList>
            <person name="Goh K.M."/>
            <person name="Shamsir M.S."/>
            <person name="Lim S.W."/>
        </authorList>
    </citation>
    <scope>NUCLEOTIDE SEQUENCE [LARGE SCALE GENOMIC DNA]</scope>
    <source>
        <strain evidence="1 2">KCTC 52045</strain>
    </source>
</reference>
<dbReference type="AlphaFoldDB" id="A0A2A8CW21"/>
<dbReference type="InterPro" id="IPR044668">
    <property type="entry name" value="PuuD-like"/>
</dbReference>
<dbReference type="GO" id="GO:0005829">
    <property type="term" value="C:cytosol"/>
    <property type="evidence" value="ECO:0007669"/>
    <property type="project" value="TreeGrafter"/>
</dbReference>
<dbReference type="InterPro" id="IPR029062">
    <property type="entry name" value="Class_I_gatase-like"/>
</dbReference>
<keyword evidence="1" id="KW-0378">Hydrolase</keyword>
<dbReference type="InterPro" id="IPR011697">
    <property type="entry name" value="Peptidase_C26"/>
</dbReference>
<gene>
    <name evidence="1" type="ORF">CRI94_12950</name>
</gene>
<dbReference type="RefSeq" id="WP_098076411.1">
    <property type="nucleotide sequence ID" value="NZ_PDEQ01000006.1"/>
</dbReference>
<dbReference type="Proteomes" id="UP000220102">
    <property type="component" value="Unassembled WGS sequence"/>
</dbReference>
<dbReference type="PROSITE" id="PS51273">
    <property type="entry name" value="GATASE_TYPE_1"/>
    <property type="match status" value="1"/>
</dbReference>
<dbReference type="CDD" id="cd01745">
    <property type="entry name" value="GATase1_2"/>
    <property type="match status" value="1"/>
</dbReference>
<protein>
    <submittedName>
        <fullName evidence="1">Gamma-glutamyl-gamma-aminobutyrate hydrolase</fullName>
    </submittedName>
</protein>
<sequence length="232" mass="25351">MIPRIGITPSFVDGEQRLRREYVLAIEEAGGLPCPCPMVSAGETRRAFVETLDGLMVTGGPAVTDGLVGHLPDDLGTTDPLRLTADKHWIDLCDTARLPIIGICYGMQLLNARAGGTIYGDVEVEVEGALTHSQKRGAANHLIQIEHDSRLYDALRTQRTSVNTRHLQAIATVGEGFRITATAPDGTIEAIEHENGRILGLQFHPERMRETMMPLFRMFVEQARTARAASPA</sequence>
<dbReference type="PANTHER" id="PTHR43235">
    <property type="entry name" value="GLUTAMINE AMIDOTRANSFERASE PB2B2.05-RELATED"/>
    <property type="match status" value="1"/>
</dbReference>
<dbReference type="Pfam" id="PF07722">
    <property type="entry name" value="Peptidase_C26"/>
    <property type="match status" value="1"/>
</dbReference>
<dbReference type="OrthoDB" id="9804920at2"/>
<name>A0A2A8CW21_9BACT</name>
<accession>A0A2A8CW21</accession>
<dbReference type="Gene3D" id="3.40.50.880">
    <property type="match status" value="1"/>
</dbReference>